<evidence type="ECO:0000256" key="7">
    <source>
        <dbReference type="SAM" id="SignalP"/>
    </source>
</evidence>
<dbReference type="EMBL" id="KX699748">
    <property type="protein sequence ID" value="APD73704.1"/>
    <property type="molecule type" value="Genomic_DNA"/>
</dbReference>
<evidence type="ECO:0000313" key="9">
    <source>
        <dbReference type="EMBL" id="APD73704.1"/>
    </source>
</evidence>
<proteinExistence type="predicted"/>
<dbReference type="GO" id="GO:0042783">
    <property type="term" value="P:symbiont-mediated evasion of host immune response"/>
    <property type="evidence" value="ECO:0007669"/>
    <property type="project" value="InterPro"/>
</dbReference>
<dbReference type="AlphaFoldDB" id="A0A1J0R7B1"/>
<keyword evidence="6" id="KW-0449">Lipoprotein</keyword>
<dbReference type="Gene3D" id="3.90.150.10">
    <property type="entry name" value="Variant Surface Glycoprotein, subunit A domain 1"/>
    <property type="match status" value="1"/>
</dbReference>
<feature type="chain" id="PRO_5012588330" evidence="7">
    <location>
        <begin position="21"/>
        <end position="306"/>
    </location>
</feature>
<evidence type="ECO:0000256" key="6">
    <source>
        <dbReference type="ARBA" id="ARBA00023288"/>
    </source>
</evidence>
<dbReference type="InterPro" id="IPR001812">
    <property type="entry name" value="Trypano_VSG_A_N_dom"/>
</dbReference>
<dbReference type="Pfam" id="PF00913">
    <property type="entry name" value="Trypan_glycop"/>
    <property type="match status" value="1"/>
</dbReference>
<evidence type="ECO:0000256" key="2">
    <source>
        <dbReference type="ARBA" id="ARBA00022475"/>
    </source>
</evidence>
<comment type="subcellular location">
    <subcellularLocation>
        <location evidence="1">Cell membrane</location>
        <topology evidence="1">Lipid-anchor</topology>
        <topology evidence="1">GPI-anchor</topology>
    </subcellularLocation>
</comment>
<sequence length="306" mass="31499">MTKWQKNISALLILIHTVRQQATGDAEAFSGAAMAQLCKLSELLSAVPGDAHNAIAEAHDRTVAALQAAALVRAAATVPGRSKDRVVLAAVAQAAEKCAQEAIHDAVTATSLGTDAVAQAAAMSGHIAEFLNLPHAASADGQTTGYCLTAEAADTITTAADRNLQCHKGAISTARKKKEYTPSDMTTDGFPQIKQTDAKGGVGAGSKCQLTKKGTAGRANTDVLQAEAGHKLVNGLLTLTTSQSAGPSMELRDTQNIAPGGQPQGTEPIHLLFKAVTAPKTIQPTDNCGAEPESIVKHVVENGAVQ</sequence>
<reference evidence="9" key="1">
    <citation type="submission" date="2016-08" db="EMBL/GenBank/DDBJ databases">
        <title>VSG repertoire of Trypanosoma brucei EATRO 1125.</title>
        <authorList>
            <person name="Cross G.A."/>
        </authorList>
    </citation>
    <scope>NUCLEOTIDE SEQUENCE</scope>
    <source>
        <strain evidence="9">EATRO 1125</strain>
    </source>
</reference>
<evidence type="ECO:0000259" key="8">
    <source>
        <dbReference type="Pfam" id="PF00913"/>
    </source>
</evidence>
<keyword evidence="2" id="KW-1003">Cell membrane</keyword>
<evidence type="ECO:0000256" key="3">
    <source>
        <dbReference type="ARBA" id="ARBA00022622"/>
    </source>
</evidence>
<dbReference type="GO" id="GO:0098552">
    <property type="term" value="C:side of membrane"/>
    <property type="evidence" value="ECO:0007669"/>
    <property type="project" value="UniProtKB-KW"/>
</dbReference>
<organism evidence="9">
    <name type="scientific">Trypanosoma brucei</name>
    <dbReference type="NCBI Taxonomy" id="5691"/>
    <lineage>
        <taxon>Eukaryota</taxon>
        <taxon>Discoba</taxon>
        <taxon>Euglenozoa</taxon>
        <taxon>Kinetoplastea</taxon>
        <taxon>Metakinetoplastina</taxon>
        <taxon>Trypanosomatida</taxon>
        <taxon>Trypanosomatidae</taxon>
        <taxon>Trypanosoma</taxon>
    </lineage>
</organism>
<keyword evidence="3" id="KW-0336">GPI-anchor</keyword>
<keyword evidence="4" id="KW-0472">Membrane</keyword>
<dbReference type="VEuPathDB" id="TriTrypDB:Tb927.11.18480"/>
<dbReference type="SUPFAM" id="SSF58087">
    <property type="entry name" value="Variant surface glycoprotein (N-terminal domain)"/>
    <property type="match status" value="1"/>
</dbReference>
<name>A0A1J0R7B1_9TRYP</name>
<accession>A0A1J0R7B1</accession>
<evidence type="ECO:0000256" key="1">
    <source>
        <dbReference type="ARBA" id="ARBA00004609"/>
    </source>
</evidence>
<dbReference type="GO" id="GO:0005886">
    <property type="term" value="C:plasma membrane"/>
    <property type="evidence" value="ECO:0007669"/>
    <property type="project" value="UniProtKB-SubCell"/>
</dbReference>
<protein>
    <submittedName>
        <fullName evidence="9">Variant surface glycoprotein 1125.1514</fullName>
    </submittedName>
</protein>
<keyword evidence="5" id="KW-0325">Glycoprotein</keyword>
<feature type="signal peptide" evidence="7">
    <location>
        <begin position="1"/>
        <end position="20"/>
    </location>
</feature>
<evidence type="ECO:0000256" key="5">
    <source>
        <dbReference type="ARBA" id="ARBA00023180"/>
    </source>
</evidence>
<keyword evidence="7" id="KW-0732">Signal</keyword>
<evidence type="ECO:0000256" key="4">
    <source>
        <dbReference type="ARBA" id="ARBA00023136"/>
    </source>
</evidence>
<feature type="domain" description="Trypanosome variant surface glycoprotein A-type N-terminal" evidence="8">
    <location>
        <begin position="11"/>
        <end position="281"/>
    </location>
</feature>